<evidence type="ECO:0000259" key="2">
    <source>
        <dbReference type="Pfam" id="PF06172"/>
    </source>
</evidence>
<evidence type="ECO:0000313" key="4">
    <source>
        <dbReference type="Proteomes" id="UP000224634"/>
    </source>
</evidence>
<dbReference type="Pfam" id="PF06172">
    <property type="entry name" value="Cupin_5"/>
    <property type="match status" value="1"/>
</dbReference>
<dbReference type="SUPFAM" id="SSF51182">
    <property type="entry name" value="RmlC-like cupins"/>
    <property type="match status" value="1"/>
</dbReference>
<keyword evidence="4" id="KW-1185">Reference proteome</keyword>
<dbReference type="InterPro" id="IPR014710">
    <property type="entry name" value="RmlC-like_jellyroll"/>
</dbReference>
<dbReference type="AlphaFoldDB" id="A0A2B7Z074"/>
<evidence type="ECO:0000313" key="3">
    <source>
        <dbReference type="EMBL" id="PGH26995.1"/>
    </source>
</evidence>
<evidence type="ECO:0000256" key="1">
    <source>
        <dbReference type="SAM" id="MobiDB-lite"/>
    </source>
</evidence>
<reference evidence="3 4" key="1">
    <citation type="submission" date="2017-10" db="EMBL/GenBank/DDBJ databases">
        <title>Comparative genomics in systemic dimorphic fungi from Ajellomycetaceae.</title>
        <authorList>
            <person name="Munoz J.F."/>
            <person name="Mcewen J.G."/>
            <person name="Clay O.K."/>
            <person name="Cuomo C.A."/>
        </authorList>
    </citation>
    <scope>NUCLEOTIDE SEQUENCE [LARGE SCALE GENOMIC DNA]</scope>
    <source>
        <strain evidence="3 4">UAMH7299</strain>
    </source>
</reference>
<organism evidence="3 4">
    <name type="scientific">Polytolypa hystricis (strain UAMH7299)</name>
    <dbReference type="NCBI Taxonomy" id="1447883"/>
    <lineage>
        <taxon>Eukaryota</taxon>
        <taxon>Fungi</taxon>
        <taxon>Dikarya</taxon>
        <taxon>Ascomycota</taxon>
        <taxon>Pezizomycotina</taxon>
        <taxon>Eurotiomycetes</taxon>
        <taxon>Eurotiomycetidae</taxon>
        <taxon>Onygenales</taxon>
        <taxon>Onygenales incertae sedis</taxon>
        <taxon>Polytolypa</taxon>
    </lineage>
</organism>
<accession>A0A2B7Z074</accession>
<feature type="region of interest" description="Disordered" evidence="1">
    <location>
        <begin position="66"/>
        <end position="94"/>
    </location>
</feature>
<gene>
    <name evidence="3" type="ORF">AJ80_01379</name>
</gene>
<dbReference type="InterPro" id="IPR039935">
    <property type="entry name" value="YML079W-like"/>
</dbReference>
<dbReference type="EMBL" id="PDNA01000011">
    <property type="protein sequence ID" value="PGH26995.1"/>
    <property type="molecule type" value="Genomic_DNA"/>
</dbReference>
<dbReference type="PANTHER" id="PTHR33387:SF3">
    <property type="entry name" value="DUF985 DOMAIN-CONTAINING PROTEIN"/>
    <property type="match status" value="1"/>
</dbReference>
<feature type="compositionally biased region" description="Polar residues" evidence="1">
    <location>
        <begin position="66"/>
        <end position="78"/>
    </location>
</feature>
<dbReference type="Gene3D" id="2.60.120.10">
    <property type="entry name" value="Jelly Rolls"/>
    <property type="match status" value="1"/>
</dbReference>
<dbReference type="Proteomes" id="UP000224634">
    <property type="component" value="Unassembled WGS sequence"/>
</dbReference>
<name>A0A2B7Z074_POLH7</name>
<sequence length="239" mass="26891">MDIPLSQIKPIYLLQPAGCCSSPPSSSEPPLIQQTIDTLKLQKHMEGGYFVETDRDPLRVPNPFFTSHTYELSDGTKNLQKEEEEESADNSTRSASTSIFYLLTPGSPMGAFHRNKGRTVHTLHRGRGRYVIIHADEVEEENGGRTKKARVESFVVGQNIQAGERLQWIVEGGKYKSSYLLPDEREEGESEGGLLISETVVPGFEYLDHDFMLPEELEELVTPEHARTLSWMLRKPDSG</sequence>
<protein>
    <recommendedName>
        <fullName evidence="2">DUF985 domain-containing protein</fullName>
    </recommendedName>
</protein>
<dbReference type="CDD" id="cd06121">
    <property type="entry name" value="cupin_YML079wp"/>
    <property type="match status" value="1"/>
</dbReference>
<feature type="domain" description="DUF985" evidence="2">
    <location>
        <begin position="33"/>
        <end position="212"/>
    </location>
</feature>
<dbReference type="PANTHER" id="PTHR33387">
    <property type="entry name" value="RMLC-LIKE JELLY ROLL FOLD PROTEIN"/>
    <property type="match status" value="1"/>
</dbReference>
<dbReference type="OrthoDB" id="6614653at2759"/>
<dbReference type="InterPro" id="IPR009327">
    <property type="entry name" value="Cupin_DUF985"/>
</dbReference>
<proteinExistence type="predicted"/>
<dbReference type="InterPro" id="IPR011051">
    <property type="entry name" value="RmlC_Cupin_sf"/>
</dbReference>
<comment type="caution">
    <text evidence="3">The sequence shown here is derived from an EMBL/GenBank/DDBJ whole genome shotgun (WGS) entry which is preliminary data.</text>
</comment>